<proteinExistence type="predicted"/>
<dbReference type="EMBL" id="KZ805314">
    <property type="protein sequence ID" value="PVI05464.1"/>
    <property type="molecule type" value="Genomic_DNA"/>
</dbReference>
<keyword evidence="2" id="KW-1185">Reference proteome</keyword>
<organism evidence="1 2">
    <name type="scientific">Periconia macrospinosa</name>
    <dbReference type="NCBI Taxonomy" id="97972"/>
    <lineage>
        <taxon>Eukaryota</taxon>
        <taxon>Fungi</taxon>
        <taxon>Dikarya</taxon>
        <taxon>Ascomycota</taxon>
        <taxon>Pezizomycotina</taxon>
        <taxon>Dothideomycetes</taxon>
        <taxon>Pleosporomycetidae</taxon>
        <taxon>Pleosporales</taxon>
        <taxon>Massarineae</taxon>
        <taxon>Periconiaceae</taxon>
        <taxon>Periconia</taxon>
    </lineage>
</organism>
<gene>
    <name evidence="1" type="ORF">DM02DRAFT_100034</name>
</gene>
<accession>A0A2V1E730</accession>
<protein>
    <submittedName>
        <fullName evidence="1">Uncharacterized protein</fullName>
    </submittedName>
</protein>
<reference evidence="1 2" key="1">
    <citation type="journal article" date="2018" name="Sci. Rep.">
        <title>Comparative genomics provides insights into the lifestyle and reveals functional heterogeneity of dark septate endophytic fungi.</title>
        <authorList>
            <person name="Knapp D.G."/>
            <person name="Nemeth J.B."/>
            <person name="Barry K."/>
            <person name="Hainaut M."/>
            <person name="Henrissat B."/>
            <person name="Johnson J."/>
            <person name="Kuo A."/>
            <person name="Lim J.H.P."/>
            <person name="Lipzen A."/>
            <person name="Nolan M."/>
            <person name="Ohm R.A."/>
            <person name="Tamas L."/>
            <person name="Grigoriev I.V."/>
            <person name="Spatafora J.W."/>
            <person name="Nagy L.G."/>
            <person name="Kovacs G.M."/>
        </authorList>
    </citation>
    <scope>NUCLEOTIDE SEQUENCE [LARGE SCALE GENOMIC DNA]</scope>
    <source>
        <strain evidence="1 2">DSE2036</strain>
    </source>
</reference>
<evidence type="ECO:0000313" key="2">
    <source>
        <dbReference type="Proteomes" id="UP000244855"/>
    </source>
</evidence>
<dbReference type="Proteomes" id="UP000244855">
    <property type="component" value="Unassembled WGS sequence"/>
</dbReference>
<evidence type="ECO:0000313" key="1">
    <source>
        <dbReference type="EMBL" id="PVI05464.1"/>
    </source>
</evidence>
<sequence length="134" mass="14501">MPTFVTDRSLKSRSPKRMLDSNSHAAAYLNIPFPIISFPIPPSYIPHPSLPPTTTLLHPRPVPLRTLIQTTASRHTLPAPFATLTSASTFLAASPTSLSRYPLPPAARCSTACLPATPGSYNTKQPSHLTLFNN</sequence>
<dbReference type="AlphaFoldDB" id="A0A2V1E730"/>
<name>A0A2V1E730_9PLEO</name>